<evidence type="ECO:0000313" key="2">
    <source>
        <dbReference type="EMBL" id="AOX16397.1"/>
    </source>
</evidence>
<name>A0A1D8USB7_9PROT</name>
<feature type="active site" description="Proton donor" evidence="1">
    <location>
        <position position="36"/>
    </location>
</feature>
<dbReference type="InterPro" id="IPR009097">
    <property type="entry name" value="Cyclic_Pdiesterase"/>
</dbReference>
<dbReference type="EMBL" id="CP014674">
    <property type="protein sequence ID" value="AOX16397.1"/>
    <property type="molecule type" value="Genomic_DNA"/>
</dbReference>
<dbReference type="KEGG" id="kba:A0U89_03840"/>
<dbReference type="GO" id="GO:0008664">
    <property type="term" value="F:RNA 2',3'-cyclic 3'-phosphodiesterase activity"/>
    <property type="evidence" value="ECO:0007669"/>
    <property type="project" value="UniProtKB-EC"/>
</dbReference>
<dbReference type="InterPro" id="IPR004175">
    <property type="entry name" value="RNA_CPDase"/>
</dbReference>
<dbReference type="NCBIfam" id="TIGR02258">
    <property type="entry name" value="2_5_ligase"/>
    <property type="match status" value="1"/>
</dbReference>
<dbReference type="GO" id="GO:0004113">
    <property type="term" value="F:2',3'-cyclic-nucleotide 3'-phosphodiesterase activity"/>
    <property type="evidence" value="ECO:0007669"/>
    <property type="project" value="InterPro"/>
</dbReference>
<dbReference type="STRING" id="153496.A0U89_03840"/>
<evidence type="ECO:0000256" key="1">
    <source>
        <dbReference type="HAMAP-Rule" id="MF_01940"/>
    </source>
</evidence>
<comment type="catalytic activity">
    <reaction evidence="1">
        <text>a 3'-end 2',3'-cyclophospho-ribonucleotide-RNA + H2O = a 3'-end 2'-phospho-ribonucleotide-RNA + H(+)</text>
        <dbReference type="Rhea" id="RHEA:11828"/>
        <dbReference type="Rhea" id="RHEA-COMP:10464"/>
        <dbReference type="Rhea" id="RHEA-COMP:17353"/>
        <dbReference type="ChEBI" id="CHEBI:15377"/>
        <dbReference type="ChEBI" id="CHEBI:15378"/>
        <dbReference type="ChEBI" id="CHEBI:83064"/>
        <dbReference type="ChEBI" id="CHEBI:173113"/>
        <dbReference type="EC" id="3.1.4.58"/>
    </reaction>
</comment>
<dbReference type="PANTHER" id="PTHR35561:SF1">
    <property type="entry name" value="RNA 2',3'-CYCLIC PHOSPHODIESTERASE"/>
    <property type="match status" value="1"/>
</dbReference>
<feature type="active site" description="Proton acceptor" evidence="1">
    <location>
        <position position="120"/>
    </location>
</feature>
<proteinExistence type="inferred from homology"/>
<dbReference type="eggNOG" id="COG1514">
    <property type="taxonomic scope" value="Bacteria"/>
</dbReference>
<comment type="caution">
    <text evidence="1">Lacks conserved residue(s) required for the propagation of feature annotation.</text>
</comment>
<keyword evidence="3" id="KW-1185">Reference proteome</keyword>
<dbReference type="SUPFAM" id="SSF55144">
    <property type="entry name" value="LigT-like"/>
    <property type="match status" value="1"/>
</dbReference>
<dbReference type="Proteomes" id="UP000179145">
    <property type="component" value="Chromosome"/>
</dbReference>
<sequence>MRFFTALDIAPEQRRQIAELRSNLPGATWTPVENYHLTLRFLGEIRSRAMAEEIDFALMRIESKPFTLHLGGTGIFHTPRGDKLWIGVQPNDTLTLLQSRIESAMRRIGLPPEKRRFQPHISIAHMEAGADAMAARWMQVHNLLHLEPMPVDRFTLFQSHLSSDAPVYENCAEYLLDRRFAAVI</sequence>
<feature type="short sequence motif" description="HXTX 1" evidence="1">
    <location>
        <begin position="36"/>
        <end position="39"/>
    </location>
</feature>
<dbReference type="PANTHER" id="PTHR35561">
    <property type="entry name" value="RNA 2',3'-CYCLIC PHOSPHODIESTERASE"/>
    <property type="match status" value="1"/>
</dbReference>
<gene>
    <name evidence="2" type="ORF">A0U89_03840</name>
</gene>
<dbReference type="Gene3D" id="3.90.1140.10">
    <property type="entry name" value="Cyclic phosphodiesterase"/>
    <property type="match status" value="1"/>
</dbReference>
<comment type="function">
    <text evidence="1">Hydrolyzes RNA 2',3'-cyclic phosphodiester to an RNA 2'-phosphomonoester.</text>
</comment>
<reference evidence="2 3" key="1">
    <citation type="journal article" date="2016" name="Microb. Cell Fact.">
        <title>Dissection of exopolysaccharide biosynthesis in Kozakia baliensis.</title>
        <authorList>
            <person name="Brandt J.U."/>
            <person name="Jakob F."/>
            <person name="Behr J."/>
            <person name="Geissler A.J."/>
            <person name="Vogel R.F."/>
        </authorList>
    </citation>
    <scope>NUCLEOTIDE SEQUENCE [LARGE SCALE GENOMIC DNA]</scope>
    <source>
        <strain evidence="2 3">DSM 14400</strain>
    </source>
</reference>
<comment type="similarity">
    <text evidence="1">Belongs to the 2H phosphoesterase superfamily. ThpR family.</text>
</comment>
<dbReference type="EC" id="3.1.4.58" evidence="1"/>
<evidence type="ECO:0000313" key="3">
    <source>
        <dbReference type="Proteomes" id="UP000179145"/>
    </source>
</evidence>
<organism evidence="2 3">
    <name type="scientific">Kozakia baliensis</name>
    <dbReference type="NCBI Taxonomy" id="153496"/>
    <lineage>
        <taxon>Bacteria</taxon>
        <taxon>Pseudomonadati</taxon>
        <taxon>Pseudomonadota</taxon>
        <taxon>Alphaproteobacteria</taxon>
        <taxon>Acetobacterales</taxon>
        <taxon>Acetobacteraceae</taxon>
        <taxon>Kozakia</taxon>
    </lineage>
</organism>
<dbReference type="RefSeq" id="WP_029605302.1">
    <property type="nucleotide sequence ID" value="NZ_BJVW01000002.1"/>
</dbReference>
<dbReference type="AlphaFoldDB" id="A0A1D8USB7"/>
<dbReference type="HAMAP" id="MF_01940">
    <property type="entry name" value="RNA_CPDase"/>
    <property type="match status" value="1"/>
</dbReference>
<dbReference type="OrthoDB" id="9793819at2"/>
<keyword evidence="1" id="KW-0378">Hydrolase</keyword>
<accession>A0A1D8USB7</accession>
<protein>
    <recommendedName>
        <fullName evidence="1">RNA 2',3'-cyclic phosphodiesterase</fullName>
        <shortName evidence="1">RNA 2',3'-CPDase</shortName>
        <ecNumber evidence="1">3.1.4.58</ecNumber>
    </recommendedName>
</protein>
<dbReference type="Pfam" id="PF13563">
    <property type="entry name" value="2_5_RNA_ligase2"/>
    <property type="match status" value="1"/>
</dbReference>